<feature type="region of interest" description="Disordered" evidence="1">
    <location>
        <begin position="640"/>
        <end position="686"/>
    </location>
</feature>
<evidence type="ECO:0000256" key="2">
    <source>
        <dbReference type="SAM" id="SignalP"/>
    </source>
</evidence>
<comment type="caution">
    <text evidence="3">The sequence shown here is derived from an EMBL/GenBank/DDBJ whole genome shotgun (WGS) entry which is preliminary data.</text>
</comment>
<dbReference type="InterPro" id="IPR038921">
    <property type="entry name" value="YOR389W-like"/>
</dbReference>
<evidence type="ECO:0000256" key="1">
    <source>
        <dbReference type="SAM" id="MobiDB-lite"/>
    </source>
</evidence>
<feature type="chain" id="PRO_5046226512" evidence="2">
    <location>
        <begin position="21"/>
        <end position="701"/>
    </location>
</feature>
<sequence>MGVLMTVLAVLLSTTVTVASQQVVFQDINSQKNYNDQAENDKRPLKFNFSSAAPHIFSSFHGLLKQWPNTFFPNGHSIVPCEVPAYTSLYHGRRDADLPPSPEWFGFDVEMSYGIMGSDRNSHLLTYQTTRPVGCLYFDGESATLMGTGQMDSLNLFIYGNLTGPPNNGHWRGLFDEYSRATNICKWVQDRGLGGLGWGVEGIVRMNAGFEMIWCNFTSPSIRLMSKLNVTAPLLPAGLDQASYEPSEIEGVKDIRIDEVEAQPSNSYYPLPTQTHNPDQSTDPPDPPRPPNWRRESEEPFLESQTWGWFESATWHYGSSAMGPGRGETRVKSLTCSFLSFYSPQFAEQHLARFTSEKVKLNLTEDGYWLGPGNNGTRERGLNELMIRRRSHLLHNISQSDASIMNHAAERALRNLGYNDRNEPHIRPTTGCSGTDWSNIAAEIVQRYSTRLRQLESILDSGTGINTTNQTAFQHWTAMLRHNTHALLVPYFEYPTDPRHTNDDSWSTSSALARATLSRCQFHYTRLLAPDQKSYLNSEETLLKSAVEEVLGNICRTIIEVGFGTEREWFRHFDTLKDAIELDAVEMRRNVLRWKEGVEELMAWLGWVDQWTGCENRCRWDETCFIPMWPFMWLQTEKAGSHGGMNEEPPHFGPPGPGHPYYGRPGYGHGRRPGPGGRPPPFFQDDSQLWEPRCVKASYML</sequence>
<feature type="region of interest" description="Disordered" evidence="1">
    <location>
        <begin position="266"/>
        <end position="298"/>
    </location>
</feature>
<name>A0ABR3XRW5_9EURO</name>
<accession>A0ABR3XRW5</accession>
<organism evidence="3 4">
    <name type="scientific">Paecilomyces lecythidis</name>
    <dbReference type="NCBI Taxonomy" id="3004212"/>
    <lineage>
        <taxon>Eukaryota</taxon>
        <taxon>Fungi</taxon>
        <taxon>Dikarya</taxon>
        <taxon>Ascomycota</taxon>
        <taxon>Pezizomycotina</taxon>
        <taxon>Eurotiomycetes</taxon>
        <taxon>Eurotiomycetidae</taxon>
        <taxon>Eurotiales</taxon>
        <taxon>Thermoascaceae</taxon>
        <taxon>Paecilomyces</taxon>
    </lineage>
</organism>
<feature type="signal peptide" evidence="2">
    <location>
        <begin position="1"/>
        <end position="20"/>
    </location>
</feature>
<evidence type="ECO:0000313" key="3">
    <source>
        <dbReference type="EMBL" id="KAL1878445.1"/>
    </source>
</evidence>
<feature type="compositionally biased region" description="Polar residues" evidence="1">
    <location>
        <begin position="266"/>
        <end position="277"/>
    </location>
</feature>
<protein>
    <submittedName>
        <fullName evidence="3">Uncharacterized protein</fullName>
    </submittedName>
</protein>
<dbReference type="EMBL" id="JAVDPF010000012">
    <property type="protein sequence ID" value="KAL1878445.1"/>
    <property type="molecule type" value="Genomic_DNA"/>
</dbReference>
<keyword evidence="4" id="KW-1185">Reference proteome</keyword>
<dbReference type="Proteomes" id="UP001583193">
    <property type="component" value="Unassembled WGS sequence"/>
</dbReference>
<reference evidence="3 4" key="1">
    <citation type="journal article" date="2024" name="IMA Fungus">
        <title>IMA Genome - F19 : A genome assembly and annotation guide to empower mycologists, including annotated draft genome sequences of Ceratocystis pirilliformis, Diaporthe australafricana, Fusarium ophioides, Paecilomyces lecythidis, and Sporothrix stenoceras.</title>
        <authorList>
            <person name="Aylward J."/>
            <person name="Wilson A.M."/>
            <person name="Visagie C.M."/>
            <person name="Spraker J."/>
            <person name="Barnes I."/>
            <person name="Buitendag C."/>
            <person name="Ceriani C."/>
            <person name="Del Mar Angel L."/>
            <person name="du Plessis D."/>
            <person name="Fuchs T."/>
            <person name="Gasser K."/>
            <person name="Kramer D."/>
            <person name="Li W."/>
            <person name="Munsamy K."/>
            <person name="Piso A."/>
            <person name="Price J.L."/>
            <person name="Sonnekus B."/>
            <person name="Thomas C."/>
            <person name="van der Nest A."/>
            <person name="van Dijk A."/>
            <person name="van Heerden A."/>
            <person name="van Vuuren N."/>
            <person name="Yilmaz N."/>
            <person name="Duong T.A."/>
            <person name="van der Merwe N.A."/>
            <person name="Wingfield M.J."/>
            <person name="Wingfield B.D."/>
        </authorList>
    </citation>
    <scope>NUCLEOTIDE SEQUENCE [LARGE SCALE GENOMIC DNA]</scope>
    <source>
        <strain evidence="3 4">CMW 18167</strain>
    </source>
</reference>
<keyword evidence="2" id="KW-0732">Signal</keyword>
<dbReference type="PANTHER" id="PTHR35204">
    <property type="entry name" value="YALI0A21131P"/>
    <property type="match status" value="1"/>
</dbReference>
<proteinExistence type="predicted"/>
<gene>
    <name evidence="3" type="ORF">Plec18167_004517</name>
</gene>
<dbReference type="PANTHER" id="PTHR35204:SF1">
    <property type="entry name" value="ENTEROTOXIN"/>
    <property type="match status" value="1"/>
</dbReference>
<evidence type="ECO:0000313" key="4">
    <source>
        <dbReference type="Proteomes" id="UP001583193"/>
    </source>
</evidence>